<accession>A0ABQ4U3X6</accession>
<keyword evidence="3" id="KW-1185">Reference proteome</keyword>
<evidence type="ECO:0000313" key="2">
    <source>
        <dbReference type="EMBL" id="GJE62146.1"/>
    </source>
</evidence>
<reference evidence="2" key="2">
    <citation type="submission" date="2021-08" db="EMBL/GenBank/DDBJ databases">
        <authorList>
            <person name="Tani A."/>
            <person name="Ola A."/>
            <person name="Ogura Y."/>
            <person name="Katsura K."/>
            <person name="Hayashi T."/>
        </authorList>
    </citation>
    <scope>NUCLEOTIDE SEQUENCE</scope>
    <source>
        <strain evidence="2">DSM 23632</strain>
    </source>
</reference>
<dbReference type="HAMAP" id="MF_00676">
    <property type="entry name" value="UPF0260"/>
    <property type="match status" value="1"/>
</dbReference>
<dbReference type="Proteomes" id="UP001055057">
    <property type="component" value="Unassembled WGS sequence"/>
</dbReference>
<comment type="caution">
    <text evidence="2">The sequence shown here is derived from an EMBL/GenBank/DDBJ whole genome shotgun (WGS) entry which is preliminary data.</text>
</comment>
<name>A0ABQ4U3X6_9HYPH</name>
<reference evidence="2" key="1">
    <citation type="journal article" date="2021" name="Front. Microbiol.">
        <title>Comprehensive Comparative Genomics and Phenotyping of Methylobacterium Species.</title>
        <authorList>
            <person name="Alessa O."/>
            <person name="Ogura Y."/>
            <person name="Fujitani Y."/>
            <person name="Takami H."/>
            <person name="Hayashi T."/>
            <person name="Sahin N."/>
            <person name="Tani A."/>
        </authorList>
    </citation>
    <scope>NUCLEOTIDE SEQUENCE</scope>
    <source>
        <strain evidence="2">DSM 23632</strain>
    </source>
</reference>
<dbReference type="InterPro" id="IPR005358">
    <property type="entry name" value="Puta_zinc/iron-chelating_dom"/>
</dbReference>
<organism evidence="2 3">
    <name type="scientific">Methylobacterium trifolii</name>
    <dbReference type="NCBI Taxonomy" id="1003092"/>
    <lineage>
        <taxon>Bacteria</taxon>
        <taxon>Pseudomonadati</taxon>
        <taxon>Pseudomonadota</taxon>
        <taxon>Alphaproteobacteria</taxon>
        <taxon>Hyphomicrobiales</taxon>
        <taxon>Methylobacteriaceae</taxon>
        <taxon>Methylobacterium</taxon>
    </lineage>
</organism>
<dbReference type="NCBIfam" id="NF003501">
    <property type="entry name" value="PRK05170.1-5"/>
    <property type="match status" value="1"/>
</dbReference>
<dbReference type="EMBL" id="BPRB01000278">
    <property type="protein sequence ID" value="GJE62146.1"/>
    <property type="molecule type" value="Genomic_DNA"/>
</dbReference>
<dbReference type="InterPro" id="IPR008228">
    <property type="entry name" value="UCP006173"/>
</dbReference>
<comment type="similarity">
    <text evidence="1">Belongs to the UPF0260 family.</text>
</comment>
<evidence type="ECO:0000256" key="1">
    <source>
        <dbReference type="HAMAP-Rule" id="MF_00676"/>
    </source>
</evidence>
<dbReference type="PANTHER" id="PTHR37421">
    <property type="entry name" value="UPF0260 PROTEIN YCGN"/>
    <property type="match status" value="1"/>
</dbReference>
<gene>
    <name evidence="2" type="ORF">MPOCJGCO_4276</name>
</gene>
<dbReference type="Pfam" id="PF03692">
    <property type="entry name" value="CxxCxxCC"/>
    <property type="match status" value="1"/>
</dbReference>
<protein>
    <recommendedName>
        <fullName evidence="1">UPF0260 protein MPOCJGCO_4276</fullName>
    </recommendedName>
</protein>
<dbReference type="NCBIfam" id="NF003507">
    <property type="entry name" value="PRK05170.2-5"/>
    <property type="match status" value="1"/>
</dbReference>
<dbReference type="PANTHER" id="PTHR37421:SF1">
    <property type="entry name" value="UPF0260 PROTEIN YCGN"/>
    <property type="match status" value="1"/>
</dbReference>
<dbReference type="PIRSF" id="PIRSF006173">
    <property type="entry name" value="UCP006173"/>
    <property type="match status" value="1"/>
</dbReference>
<sequence length="166" mass="18699">MGDYKAPRHRAAGAEPFWRSKSLEAMTPSEWESLCDGCGRCCLLKLEDDDTGEVHHTDVGCTLLDGLGCRCRDYRNRQKRVPDCVRLTPQAVREIPWLPPTCAYRLLRDGEPLFSWHPLVSGRAASVHEAGISVRGRMSGNEEEFTEDELLDRIVSWPGLTPDEES</sequence>
<dbReference type="RefSeq" id="WP_238184785.1">
    <property type="nucleotide sequence ID" value="NZ_BPRB01000278.1"/>
</dbReference>
<evidence type="ECO:0000313" key="3">
    <source>
        <dbReference type="Proteomes" id="UP001055057"/>
    </source>
</evidence>
<proteinExistence type="inferred from homology"/>